<evidence type="ECO:0000313" key="2">
    <source>
        <dbReference type="EMBL" id="CAK84915.1"/>
    </source>
</evidence>
<dbReference type="HOGENOM" id="CLU_1002726_0_0_1"/>
<feature type="transmembrane region" description="Helical" evidence="1">
    <location>
        <begin position="190"/>
        <end position="211"/>
    </location>
</feature>
<dbReference type="AlphaFoldDB" id="A0DPE8"/>
<dbReference type="KEGG" id="ptm:GSPATT00019097001"/>
<evidence type="ECO:0000313" key="3">
    <source>
        <dbReference type="Proteomes" id="UP000000600"/>
    </source>
</evidence>
<dbReference type="RefSeq" id="XP_001452312.1">
    <property type="nucleotide sequence ID" value="XM_001452275.2"/>
</dbReference>
<keyword evidence="3" id="KW-1185">Reference proteome</keyword>
<keyword evidence="1" id="KW-1133">Transmembrane helix</keyword>
<evidence type="ECO:0000256" key="1">
    <source>
        <dbReference type="SAM" id="Phobius"/>
    </source>
</evidence>
<dbReference type="EMBL" id="CT868529">
    <property type="protein sequence ID" value="CAK84915.1"/>
    <property type="molecule type" value="Genomic_DNA"/>
</dbReference>
<dbReference type="Proteomes" id="UP000000600">
    <property type="component" value="Unassembled WGS sequence"/>
</dbReference>
<feature type="transmembrane region" description="Helical" evidence="1">
    <location>
        <begin position="218"/>
        <end position="239"/>
    </location>
</feature>
<reference evidence="2 3" key="1">
    <citation type="journal article" date="2006" name="Nature">
        <title>Global trends of whole-genome duplications revealed by the ciliate Paramecium tetraurelia.</title>
        <authorList>
            <consortium name="Genoscope"/>
            <person name="Aury J.-M."/>
            <person name="Jaillon O."/>
            <person name="Duret L."/>
            <person name="Noel B."/>
            <person name="Jubin C."/>
            <person name="Porcel B.M."/>
            <person name="Segurens B."/>
            <person name="Daubin V."/>
            <person name="Anthouard V."/>
            <person name="Aiach N."/>
            <person name="Arnaiz O."/>
            <person name="Billaut A."/>
            <person name="Beisson J."/>
            <person name="Blanc I."/>
            <person name="Bouhouche K."/>
            <person name="Camara F."/>
            <person name="Duharcourt S."/>
            <person name="Guigo R."/>
            <person name="Gogendeau D."/>
            <person name="Katinka M."/>
            <person name="Keller A.-M."/>
            <person name="Kissmehl R."/>
            <person name="Klotz C."/>
            <person name="Koll F."/>
            <person name="Le Moue A."/>
            <person name="Lepere C."/>
            <person name="Malinsky S."/>
            <person name="Nowacki M."/>
            <person name="Nowak J.K."/>
            <person name="Plattner H."/>
            <person name="Poulain J."/>
            <person name="Ruiz F."/>
            <person name="Serrano V."/>
            <person name="Zagulski M."/>
            <person name="Dessen P."/>
            <person name="Betermier M."/>
            <person name="Weissenbach J."/>
            <person name="Scarpelli C."/>
            <person name="Schachter V."/>
            <person name="Sperling L."/>
            <person name="Meyer E."/>
            <person name="Cohen J."/>
            <person name="Wincker P."/>
        </authorList>
    </citation>
    <scope>NUCLEOTIDE SEQUENCE [LARGE SCALE GENOMIC DNA]</scope>
    <source>
        <strain evidence="2 3">Stock d4-2</strain>
    </source>
</reference>
<dbReference type="InParanoid" id="A0DPE8"/>
<protein>
    <recommendedName>
        <fullName evidence="4">Intimal thickness related receptor IRP domain-containing protein</fullName>
    </recommendedName>
</protein>
<dbReference type="OrthoDB" id="306896at2759"/>
<sequence length="295" mass="34393">MIYQQTVSLIFTFAYNQFFNKYCPMGEVGINIPFGQPLNKDKKLIEMQEELISHINYVNDCFDKELLAIGSSNNKNGRRIKLSQYKVDPNIFGFSVNTFELREHVNFLSQQFYQICVSEPLYKNNKNCQQKEIDQSLIMKRVKPLTQQFGFREIIIQILLVILCFGLITWDAIQLQLNIYPEIGGSSIHYLLYLRISLIFLLFISQLIYVTRAIKLQFYLSYLLSLIITILTILCLYGFNLMKEKYGDIVMQMGQCGAILIGFFLLCIHLYKLEINLQRIRVLLGAQYQSPLGCF</sequence>
<dbReference type="GeneID" id="5038097"/>
<keyword evidence="1" id="KW-0812">Transmembrane</keyword>
<feature type="transmembrane region" description="Helical" evidence="1">
    <location>
        <begin position="149"/>
        <end position="170"/>
    </location>
</feature>
<keyword evidence="1" id="KW-0472">Membrane</keyword>
<proteinExistence type="predicted"/>
<accession>A0DPE8</accession>
<organism evidence="2 3">
    <name type="scientific">Paramecium tetraurelia</name>
    <dbReference type="NCBI Taxonomy" id="5888"/>
    <lineage>
        <taxon>Eukaryota</taxon>
        <taxon>Sar</taxon>
        <taxon>Alveolata</taxon>
        <taxon>Ciliophora</taxon>
        <taxon>Intramacronucleata</taxon>
        <taxon>Oligohymenophorea</taxon>
        <taxon>Peniculida</taxon>
        <taxon>Parameciidae</taxon>
        <taxon>Paramecium</taxon>
    </lineage>
</organism>
<feature type="transmembrane region" description="Helical" evidence="1">
    <location>
        <begin position="251"/>
        <end position="271"/>
    </location>
</feature>
<name>A0DPE8_PARTE</name>
<dbReference type="OMA" id="YQICVSE"/>
<gene>
    <name evidence="2" type="ORF">GSPATT00019097001</name>
</gene>
<evidence type="ECO:0008006" key="4">
    <source>
        <dbReference type="Google" id="ProtNLM"/>
    </source>
</evidence>